<keyword evidence="1" id="KW-1133">Transmembrane helix</keyword>
<dbReference type="PANTHER" id="PTHR37308:SF1">
    <property type="entry name" value="POLYPRENYL-PHOSPHATE TRANSPORTER"/>
    <property type="match status" value="1"/>
</dbReference>
<gene>
    <name evidence="2" type="ORF">SAMN05216226_104169</name>
</gene>
<keyword evidence="1" id="KW-0812">Transmembrane</keyword>
<dbReference type="Proteomes" id="UP000198856">
    <property type="component" value="Unassembled WGS sequence"/>
</dbReference>
<dbReference type="STRING" id="890420.SAMN05216226_104169"/>
<dbReference type="PANTHER" id="PTHR37308">
    <property type="entry name" value="INTEGRAL MEMBRANE PROTEIN"/>
    <property type="match status" value="1"/>
</dbReference>
<feature type="transmembrane region" description="Helical" evidence="1">
    <location>
        <begin position="143"/>
        <end position="162"/>
    </location>
</feature>
<evidence type="ECO:0000256" key="1">
    <source>
        <dbReference type="SAM" id="Phobius"/>
    </source>
</evidence>
<keyword evidence="1" id="KW-0472">Membrane</keyword>
<dbReference type="InterPro" id="IPR007163">
    <property type="entry name" value="VCA0040-like"/>
</dbReference>
<dbReference type="EMBL" id="FNFC01000004">
    <property type="protein sequence ID" value="SDJ51331.1"/>
    <property type="molecule type" value="Genomic_DNA"/>
</dbReference>
<evidence type="ECO:0000313" key="3">
    <source>
        <dbReference type="Proteomes" id="UP000198856"/>
    </source>
</evidence>
<feature type="transmembrane region" description="Helical" evidence="1">
    <location>
        <begin position="234"/>
        <end position="256"/>
    </location>
</feature>
<feature type="transmembrane region" description="Helical" evidence="1">
    <location>
        <begin position="263"/>
        <end position="283"/>
    </location>
</feature>
<dbReference type="RefSeq" id="WP_245683180.1">
    <property type="nucleotide sequence ID" value="NZ_FNFC01000004.1"/>
</dbReference>
<dbReference type="Pfam" id="PF04018">
    <property type="entry name" value="VCA0040-like"/>
    <property type="match status" value="1"/>
</dbReference>
<dbReference type="AlphaFoldDB" id="A0A1G8UC55"/>
<feature type="transmembrane region" description="Helical" evidence="1">
    <location>
        <begin position="295"/>
        <end position="315"/>
    </location>
</feature>
<feature type="transmembrane region" description="Helical" evidence="1">
    <location>
        <begin position="117"/>
        <end position="137"/>
    </location>
</feature>
<reference evidence="2 3" key="1">
    <citation type="submission" date="2016-10" db="EMBL/GenBank/DDBJ databases">
        <authorList>
            <person name="de Groot N.N."/>
        </authorList>
    </citation>
    <scope>NUCLEOTIDE SEQUENCE [LARGE SCALE GENOMIC DNA]</scope>
    <source>
        <strain evidence="2 3">IBRC-M10015</strain>
    </source>
</reference>
<feature type="transmembrane region" description="Helical" evidence="1">
    <location>
        <begin position="89"/>
        <end position="110"/>
    </location>
</feature>
<evidence type="ECO:0000313" key="2">
    <source>
        <dbReference type="EMBL" id="SDJ51331.1"/>
    </source>
</evidence>
<proteinExistence type="predicted"/>
<sequence length="328" mass="34446">MQPSETIGTEETRPAVVGLVVVYCKGLAMGAADAVPGVSGGTIAFITGIYERLIRAVTSLDPSVILLVPSLRRQRGRQEFVAELQRMDVPFLMAVGTGMVTAVAILARLVQFALSALPGPTFAFFFGLIGASAVALFERGWVYQSGPAVAALVGFSAAFLVAGETATGTFPHSFPVIFGAGVLAISGMVLPGISGAFILLLLGQYDYMTTTLNEFIDEFIAVLQGSSPDAFLDAALTVVVFVSGALIGLFTIAFAVRAALERYRMATLAFLVSLMLGALRYPAIQVTETTSAWTVPRVAALFAALVAGLGAVLLLDYYTEDFGYEADA</sequence>
<organism evidence="2 3">
    <name type="scientific">Halovenus aranensis</name>
    <dbReference type="NCBI Taxonomy" id="890420"/>
    <lineage>
        <taxon>Archaea</taxon>
        <taxon>Methanobacteriati</taxon>
        <taxon>Methanobacteriota</taxon>
        <taxon>Stenosarchaea group</taxon>
        <taxon>Halobacteria</taxon>
        <taxon>Halobacteriales</taxon>
        <taxon>Haloarculaceae</taxon>
        <taxon>Halovenus</taxon>
    </lineage>
</organism>
<accession>A0A1G8UC55</accession>
<keyword evidence="3" id="KW-1185">Reference proteome</keyword>
<protein>
    <submittedName>
        <fullName evidence="2">Putative membrane protein</fullName>
    </submittedName>
</protein>
<name>A0A1G8UC55_9EURY</name>
<feature type="transmembrane region" description="Helical" evidence="1">
    <location>
        <begin position="174"/>
        <end position="202"/>
    </location>
</feature>